<accession>A0ABZ0WEZ1</accession>
<gene>
    <name evidence="1" type="ORF">U0042_17255</name>
</gene>
<dbReference type="Proteomes" id="UP001325479">
    <property type="component" value="Chromosome"/>
</dbReference>
<evidence type="ECO:0000313" key="2">
    <source>
        <dbReference type="Proteomes" id="UP001325479"/>
    </source>
</evidence>
<protein>
    <submittedName>
        <fullName evidence="1">Uncharacterized protein</fullName>
    </submittedName>
</protein>
<organism evidence="1 2">
    <name type="scientific">Paraburkholderia kururiensis</name>
    <dbReference type="NCBI Taxonomy" id="984307"/>
    <lineage>
        <taxon>Bacteria</taxon>
        <taxon>Pseudomonadati</taxon>
        <taxon>Pseudomonadota</taxon>
        <taxon>Betaproteobacteria</taxon>
        <taxon>Burkholderiales</taxon>
        <taxon>Burkholderiaceae</taxon>
        <taxon>Paraburkholderia</taxon>
    </lineage>
</organism>
<keyword evidence="2" id="KW-1185">Reference proteome</keyword>
<proteinExistence type="predicted"/>
<evidence type="ECO:0000313" key="1">
    <source>
        <dbReference type="EMBL" id="WQD75872.1"/>
    </source>
</evidence>
<dbReference type="RefSeq" id="WP_157977882.1">
    <property type="nucleotide sequence ID" value="NZ_CP139965.1"/>
</dbReference>
<name>A0ABZ0WEZ1_9BURK</name>
<dbReference type="EMBL" id="CP139965">
    <property type="protein sequence ID" value="WQD75872.1"/>
    <property type="molecule type" value="Genomic_DNA"/>
</dbReference>
<sequence>MGEPRKTNSHSPLEILPGLYTAIFKEGQLQPREMQGLSSDAIEPGPVYAYKACANAHFFVGTTRILTAIGWCNR</sequence>
<reference evidence="1 2" key="1">
    <citation type="submission" date="2023-12" db="EMBL/GenBank/DDBJ databases">
        <title>Genome sequencing and assembly of bacterial species from a model synthetic community.</title>
        <authorList>
            <person name="Hogle S.L."/>
        </authorList>
    </citation>
    <scope>NUCLEOTIDE SEQUENCE [LARGE SCALE GENOMIC DNA]</scope>
    <source>
        <strain evidence="1 2">HAMBI 2494</strain>
    </source>
</reference>